<protein>
    <submittedName>
        <fullName evidence="2">Alpha/beta fold hydrolase</fullName>
    </submittedName>
</protein>
<keyword evidence="2" id="KW-0378">Hydrolase</keyword>
<dbReference type="AlphaFoldDB" id="A0A3A4NBZ9"/>
<dbReference type="EMBL" id="QZKU01000122">
    <property type="protein sequence ID" value="RJP17052.1"/>
    <property type="molecule type" value="Genomic_DNA"/>
</dbReference>
<dbReference type="InterPro" id="IPR022742">
    <property type="entry name" value="Hydrolase_4"/>
</dbReference>
<dbReference type="PANTHER" id="PTHR11614">
    <property type="entry name" value="PHOSPHOLIPASE-RELATED"/>
    <property type="match status" value="1"/>
</dbReference>
<evidence type="ECO:0000313" key="2">
    <source>
        <dbReference type="EMBL" id="RJP17052.1"/>
    </source>
</evidence>
<evidence type="ECO:0000313" key="3">
    <source>
        <dbReference type="Proteomes" id="UP000265882"/>
    </source>
</evidence>
<name>A0A3A4NBZ9_ABYX5</name>
<dbReference type="InterPro" id="IPR051044">
    <property type="entry name" value="MAG_DAG_Lipase"/>
</dbReference>
<proteinExistence type="predicted"/>
<accession>A0A3A4NBZ9</accession>
<dbReference type="Gene3D" id="3.40.50.1820">
    <property type="entry name" value="alpha/beta hydrolase"/>
    <property type="match status" value="1"/>
</dbReference>
<comment type="caution">
    <text evidence="2">The sequence shown here is derived from an EMBL/GenBank/DDBJ whole genome shotgun (WGS) entry which is preliminary data.</text>
</comment>
<dbReference type="Pfam" id="PF12146">
    <property type="entry name" value="Hydrolase_4"/>
    <property type="match status" value="1"/>
</dbReference>
<dbReference type="Proteomes" id="UP000265882">
    <property type="component" value="Unassembled WGS sequence"/>
</dbReference>
<reference evidence="2 3" key="1">
    <citation type="journal article" date="2017" name="ISME J.">
        <title>Energy and carbon metabolisms in a deep terrestrial subsurface fluid microbial community.</title>
        <authorList>
            <person name="Momper L."/>
            <person name="Jungbluth S.P."/>
            <person name="Lee M.D."/>
            <person name="Amend J.P."/>
        </authorList>
    </citation>
    <scope>NUCLEOTIDE SEQUENCE [LARGE SCALE GENOMIC DNA]</scope>
    <source>
        <strain evidence="2">SURF_5</strain>
    </source>
</reference>
<evidence type="ECO:0000259" key="1">
    <source>
        <dbReference type="Pfam" id="PF12146"/>
    </source>
</evidence>
<sequence>MSMSATVGEYRTQDGCSLKYRCWPADSQTDALIYLHGIESHSEWFAECARHISGMGIGVYALDRRGSGMNSMERGHCSSYRRLLLDVLDFACGISGRHDRLHCAGLSWGGKLAAAVASAYPALFASLTLIAPGIFPRVAPAPGEKARIAFDALFRPRALHPIPIKDAMFTSMPERLAYIANDPLRLRRVTASFYRESFKIDRLLRKRNYQWKTPTQVLLAEHDRIIDNEKLQTIFDSLEMEHKRILLYKGCNHSVQFERPGEVARDIVEWIGEVRQTDD</sequence>
<dbReference type="SUPFAM" id="SSF53474">
    <property type="entry name" value="alpha/beta-Hydrolases"/>
    <property type="match status" value="1"/>
</dbReference>
<dbReference type="InterPro" id="IPR029058">
    <property type="entry name" value="AB_hydrolase_fold"/>
</dbReference>
<dbReference type="GO" id="GO:0016787">
    <property type="term" value="F:hydrolase activity"/>
    <property type="evidence" value="ECO:0007669"/>
    <property type="project" value="UniProtKB-KW"/>
</dbReference>
<organism evidence="2 3">
    <name type="scientific">Abyssobacteria bacterium (strain SURF_5)</name>
    <dbReference type="NCBI Taxonomy" id="2093360"/>
    <lineage>
        <taxon>Bacteria</taxon>
        <taxon>Pseudomonadati</taxon>
        <taxon>Candidatus Hydrogenedentota</taxon>
        <taxon>Candidatus Abyssobacteria</taxon>
    </lineage>
</organism>
<feature type="domain" description="Serine aminopeptidase S33" evidence="1">
    <location>
        <begin position="31"/>
        <end position="259"/>
    </location>
</feature>
<gene>
    <name evidence="2" type="ORF">C4520_17780</name>
</gene>